<sequence>MADLVLPPAQKPQHPAEGNPRVVRVAGHMGELVQGRLGPAGPVVLITLPCPPLAVTAQRRTGAFALECSGLVALDRARAAALLRALDLPVTGRFLLRGELPPGGGAGASTAALVALARAAGADEARLAAACVAIEGASDPLMDAAPERLVWASRRGVAVGRLPALPPLEVVAGFLGPPQRTDPADVRFADVADLLARWPLACTDADSIARVAAESARRTLALRGPQDDPTEALARRLGAAGFAIGHTGPARALLFRPGTPPAGAEAELRTAGFRGVLSYRIGGGNA</sequence>
<name>A0ABV6T0V3_9RHOB</name>
<comment type="caution">
    <text evidence="1">The sequence shown here is derived from an EMBL/GenBank/DDBJ whole genome shotgun (WGS) entry which is preliminary data.</text>
</comment>
<reference evidence="1 2" key="1">
    <citation type="submission" date="2024-09" db="EMBL/GenBank/DDBJ databases">
        <authorList>
            <person name="Sun Q."/>
            <person name="Mori K."/>
        </authorList>
    </citation>
    <scope>NUCLEOTIDE SEQUENCE [LARGE SCALE GENOMIC DNA]</scope>
    <source>
        <strain evidence="1 2">KCTC 42086</strain>
    </source>
</reference>
<gene>
    <name evidence="1" type="ORF">ACFHYO_02050</name>
</gene>
<dbReference type="Proteomes" id="UP001589920">
    <property type="component" value="Unassembled WGS sequence"/>
</dbReference>
<dbReference type="InterPro" id="IPR001174">
    <property type="entry name" value="HddA/FKP"/>
</dbReference>
<accession>A0ABV6T0V3</accession>
<evidence type="ECO:0000313" key="2">
    <source>
        <dbReference type="Proteomes" id="UP001589920"/>
    </source>
</evidence>
<proteinExistence type="predicted"/>
<dbReference type="PRINTS" id="PR00960">
    <property type="entry name" value="LMBPPROTEIN"/>
</dbReference>
<dbReference type="RefSeq" id="WP_394318017.1">
    <property type="nucleotide sequence ID" value="NZ_JBHMQU010000009.1"/>
</dbReference>
<protein>
    <submittedName>
        <fullName evidence="1">Propanediol utilization protein</fullName>
    </submittedName>
</protein>
<dbReference type="EMBL" id="JBHMQU010000009">
    <property type="protein sequence ID" value="MFC0810895.1"/>
    <property type="molecule type" value="Genomic_DNA"/>
</dbReference>
<evidence type="ECO:0000313" key="1">
    <source>
        <dbReference type="EMBL" id="MFC0810895.1"/>
    </source>
</evidence>
<keyword evidence="2" id="KW-1185">Reference proteome</keyword>
<organism evidence="1 2">
    <name type="scientific">Paracoccus panacisoli</name>
    <dbReference type="NCBI Taxonomy" id="1510163"/>
    <lineage>
        <taxon>Bacteria</taxon>
        <taxon>Pseudomonadati</taxon>
        <taxon>Pseudomonadota</taxon>
        <taxon>Alphaproteobacteria</taxon>
        <taxon>Rhodobacterales</taxon>
        <taxon>Paracoccaceae</taxon>
        <taxon>Paracoccus</taxon>
    </lineage>
</organism>